<dbReference type="Proteomes" id="UP000618591">
    <property type="component" value="Unassembled WGS sequence"/>
</dbReference>
<accession>A0ABQ1G3F3</accession>
<feature type="domain" description="ChsH2 C-terminal OB-fold" evidence="1">
    <location>
        <begin position="60"/>
        <end position="118"/>
    </location>
</feature>
<dbReference type="SUPFAM" id="SSF50249">
    <property type="entry name" value="Nucleic acid-binding proteins"/>
    <property type="match status" value="1"/>
</dbReference>
<evidence type="ECO:0000313" key="3">
    <source>
        <dbReference type="Proteomes" id="UP000618591"/>
    </source>
</evidence>
<keyword evidence="3" id="KW-1185">Reference proteome</keyword>
<dbReference type="EMBL" id="BMDW01000002">
    <property type="protein sequence ID" value="GGA36768.1"/>
    <property type="molecule type" value="Genomic_DNA"/>
</dbReference>
<organism evidence="2 3">
    <name type="scientific">Sphingomonas psychrolutea</name>
    <dbReference type="NCBI Taxonomy" id="1259676"/>
    <lineage>
        <taxon>Bacteria</taxon>
        <taxon>Pseudomonadati</taxon>
        <taxon>Pseudomonadota</taxon>
        <taxon>Alphaproteobacteria</taxon>
        <taxon>Sphingomonadales</taxon>
        <taxon>Sphingomonadaceae</taxon>
        <taxon>Sphingomonas</taxon>
    </lineage>
</organism>
<dbReference type="PANTHER" id="PTHR34075:SF5">
    <property type="entry name" value="BLR3430 PROTEIN"/>
    <property type="match status" value="1"/>
</dbReference>
<sequence length="143" mass="15175">MTMQNTTLAKPGTKVVRVGPDGAAWIEGYRCDECGAVVTVATMACRNCASRTPPAPFRATDHGTLYSWSVVHRSYPGIAVPFVSAIVDLHDGLSLKGTLRNVDATTLRLGMPVVLVFDDAGGAHDQNGAPYVGYHFVPEGVSE</sequence>
<name>A0ABQ1G3F3_9SPHN</name>
<proteinExistence type="predicted"/>
<evidence type="ECO:0000313" key="2">
    <source>
        <dbReference type="EMBL" id="GGA36768.1"/>
    </source>
</evidence>
<dbReference type="InterPro" id="IPR052513">
    <property type="entry name" value="Thioester_dehydratase-like"/>
</dbReference>
<dbReference type="Pfam" id="PF01796">
    <property type="entry name" value="OB_ChsH2_C"/>
    <property type="match status" value="1"/>
</dbReference>
<dbReference type="InterPro" id="IPR012340">
    <property type="entry name" value="NA-bd_OB-fold"/>
</dbReference>
<protein>
    <recommendedName>
        <fullName evidence="1">ChsH2 C-terminal OB-fold domain-containing protein</fullName>
    </recommendedName>
</protein>
<reference evidence="3" key="1">
    <citation type="journal article" date="2019" name="Int. J. Syst. Evol. Microbiol.">
        <title>The Global Catalogue of Microorganisms (GCM) 10K type strain sequencing project: providing services to taxonomists for standard genome sequencing and annotation.</title>
        <authorList>
            <consortium name="The Broad Institute Genomics Platform"/>
            <consortium name="The Broad Institute Genome Sequencing Center for Infectious Disease"/>
            <person name="Wu L."/>
            <person name="Ma J."/>
        </authorList>
    </citation>
    <scope>NUCLEOTIDE SEQUENCE [LARGE SCALE GENOMIC DNA]</scope>
    <source>
        <strain evidence="3">CGMCC 1.10106</strain>
    </source>
</reference>
<dbReference type="InterPro" id="IPR002878">
    <property type="entry name" value="ChsH2_C"/>
</dbReference>
<evidence type="ECO:0000259" key="1">
    <source>
        <dbReference type="Pfam" id="PF01796"/>
    </source>
</evidence>
<dbReference type="PANTHER" id="PTHR34075">
    <property type="entry name" value="BLR3430 PROTEIN"/>
    <property type="match status" value="1"/>
</dbReference>
<comment type="caution">
    <text evidence="2">The sequence shown here is derived from an EMBL/GenBank/DDBJ whole genome shotgun (WGS) entry which is preliminary data.</text>
</comment>
<gene>
    <name evidence="2" type="ORF">GCM10011395_03840</name>
</gene>